<reference evidence="2 3" key="1">
    <citation type="journal article" date="2018" name="PLoS ONE">
        <title>The draft genome of Kipferlia bialata reveals reductive genome evolution in fornicate parasites.</title>
        <authorList>
            <person name="Tanifuji G."/>
            <person name="Takabayashi S."/>
            <person name="Kume K."/>
            <person name="Takagi M."/>
            <person name="Nakayama T."/>
            <person name="Kamikawa R."/>
            <person name="Inagaki Y."/>
            <person name="Hashimoto T."/>
        </authorList>
    </citation>
    <scope>NUCLEOTIDE SEQUENCE [LARGE SCALE GENOMIC DNA]</scope>
    <source>
        <strain evidence="2">NY0173</strain>
    </source>
</reference>
<evidence type="ECO:0000256" key="1">
    <source>
        <dbReference type="SAM" id="MobiDB-lite"/>
    </source>
</evidence>
<feature type="compositionally biased region" description="Polar residues" evidence="1">
    <location>
        <begin position="296"/>
        <end position="306"/>
    </location>
</feature>
<keyword evidence="3" id="KW-1185">Reference proteome</keyword>
<name>A0A9K3CSE8_9EUKA</name>
<feature type="compositionally biased region" description="Basic and acidic residues" evidence="1">
    <location>
        <begin position="286"/>
        <end position="295"/>
    </location>
</feature>
<gene>
    <name evidence="2" type="ORF">KIPB_003400</name>
</gene>
<dbReference type="AlphaFoldDB" id="A0A9K3CSE8"/>
<evidence type="ECO:0000313" key="3">
    <source>
        <dbReference type="Proteomes" id="UP000265618"/>
    </source>
</evidence>
<comment type="caution">
    <text evidence="2">The sequence shown here is derived from an EMBL/GenBank/DDBJ whole genome shotgun (WGS) entry which is preliminary data.</text>
</comment>
<sequence length="1023" mass="108549">MSHPRCVIGPVGDVSSDLTKFLSESVEPKETKGDDGAVSMEGVPPPKAKVKPQLTHGRRRENSGHKAAPTTPRRLAAKRKSANAPVAVGSPVPAAALSVARASIGDRSVERERRRERVRQQLPAEMRDLTSHSTATTRLAPQPISAHGPGTPSRTPSHGTMSMSMGSMSVMSVDVPDMDSGSAEARPSTTVDGHMCIERPPSSPILSARGDEGGGAVHMTLPHVPRGTRRRIAVQKRGPAINRVDMGASVGARVSLGSRASSSSGRGPYVPQYLHSPAHIRHQLVRERERERVTESRQSMSTREASRSNVLECCTATVRDTAPARVLDQVSAVDTGIDREGLYDPSMDVDPAALRIPSSMGFSAPRNNSHANVHQSYVHALMGGEVGVPSGTLETETYTVDRELSHSLPTQRQTHRDTRRETGSCVTFCQSLLRQKRACALVYAMREAQIHADRAKSGALQRRLSSQMAAQPTLSMPFLVVCVCDRVGLAELGWLGVANARLVLVCSNPVESDISYCLSVIGLGPDTSVTPKGHSPRDTCSFVRDRLHIVKAVPRGATEAERRRVVQSAKNRARTRPLALSALTCALSARCHVRVKGLALSLGCSVSFISPTPSQAMDPLFRRFALRCNLPSLSGDPEAIARVVSPLSWGVGGGVAIPDGLGVPSPSPLPPPYVCSPHVDMTDTASLSLPPFVSPSHPGGEGTGAVYVDKDTHTLPVYGPPHPSIQGVVESAEADAEDNTLVPAGAIYHRCLDSSSLSFAVTVYVPPAALEGSTGMGEGVHLSDCVAVASHVVIAPCLLGHRARSVGYATLNAPDTLILAARQVTLSAATHGVSGYVTVGMSCQIGTDTGQEGVVSGLQLRSITPGVSPLVSLSFVSTALIRPVWAWVPSVHFAHLATLDKTSVLQYMYSKGHSLDADARRGTVYQYDHMRGGTGLLCIGVDTGDPVYDTLLTMETVKGAVTDLKEYVETHGGEKCVSLPSRFDATRHLPVDVQCLLEAADDVSNAPLVLAGIAEMARQLDGL</sequence>
<feature type="region of interest" description="Disordered" evidence="1">
    <location>
        <begin position="25"/>
        <end position="86"/>
    </location>
</feature>
<organism evidence="2 3">
    <name type="scientific">Kipferlia bialata</name>
    <dbReference type="NCBI Taxonomy" id="797122"/>
    <lineage>
        <taxon>Eukaryota</taxon>
        <taxon>Metamonada</taxon>
        <taxon>Carpediemonas-like organisms</taxon>
        <taxon>Kipferlia</taxon>
    </lineage>
</organism>
<feature type="region of interest" description="Disordered" evidence="1">
    <location>
        <begin position="286"/>
        <end position="306"/>
    </location>
</feature>
<accession>A0A9K3CSE8</accession>
<feature type="compositionally biased region" description="Basic and acidic residues" evidence="1">
    <location>
        <begin position="26"/>
        <end position="35"/>
    </location>
</feature>
<feature type="region of interest" description="Disordered" evidence="1">
    <location>
        <begin position="127"/>
        <end position="159"/>
    </location>
</feature>
<dbReference type="EMBL" id="BDIP01000648">
    <property type="protein sequence ID" value="GIQ82291.1"/>
    <property type="molecule type" value="Genomic_DNA"/>
</dbReference>
<evidence type="ECO:0000313" key="2">
    <source>
        <dbReference type="EMBL" id="GIQ82291.1"/>
    </source>
</evidence>
<proteinExistence type="predicted"/>
<protein>
    <submittedName>
        <fullName evidence="2">Uncharacterized protein</fullName>
    </submittedName>
</protein>
<dbReference type="Proteomes" id="UP000265618">
    <property type="component" value="Unassembled WGS sequence"/>
</dbReference>